<feature type="domain" description="CusB-like beta-barrel" evidence="3">
    <location>
        <begin position="436"/>
        <end position="507"/>
    </location>
</feature>
<reference evidence="5" key="1">
    <citation type="submission" date="2021-03" db="EMBL/GenBank/DDBJ databases">
        <authorList>
            <person name="Wang G."/>
        </authorList>
    </citation>
    <scope>NUCLEOTIDE SEQUENCE</scope>
    <source>
        <strain evidence="5">KCTC 12899</strain>
    </source>
</reference>
<dbReference type="PANTHER" id="PTHR30097">
    <property type="entry name" value="CATION EFFLUX SYSTEM PROTEIN CUSB"/>
    <property type="match status" value="1"/>
</dbReference>
<dbReference type="GO" id="GO:0016020">
    <property type="term" value="C:membrane"/>
    <property type="evidence" value="ECO:0007669"/>
    <property type="project" value="InterPro"/>
</dbReference>
<dbReference type="GO" id="GO:0030288">
    <property type="term" value="C:outer membrane-bounded periplasmic space"/>
    <property type="evidence" value="ECO:0007669"/>
    <property type="project" value="TreeGrafter"/>
</dbReference>
<dbReference type="NCBIfam" id="TIGR01730">
    <property type="entry name" value="RND_mfp"/>
    <property type="match status" value="1"/>
</dbReference>
<evidence type="ECO:0000313" key="6">
    <source>
        <dbReference type="Proteomes" id="UP000664417"/>
    </source>
</evidence>
<evidence type="ECO:0000313" key="5">
    <source>
        <dbReference type="EMBL" id="MBO1317947.1"/>
    </source>
</evidence>
<dbReference type="SUPFAM" id="SSF111369">
    <property type="entry name" value="HlyD-like secretion proteins"/>
    <property type="match status" value="1"/>
</dbReference>
<keyword evidence="2" id="KW-0813">Transport</keyword>
<dbReference type="GO" id="GO:0060003">
    <property type="term" value="P:copper ion export"/>
    <property type="evidence" value="ECO:0007669"/>
    <property type="project" value="TreeGrafter"/>
</dbReference>
<dbReference type="InterPro" id="IPR058649">
    <property type="entry name" value="CzcB_C"/>
</dbReference>
<dbReference type="Proteomes" id="UP000664417">
    <property type="component" value="Unassembled WGS sequence"/>
</dbReference>
<dbReference type="Gene3D" id="1.10.287.470">
    <property type="entry name" value="Helix hairpin bin"/>
    <property type="match status" value="1"/>
</dbReference>
<organism evidence="5 6">
    <name type="scientific">Acanthopleuribacter pedis</name>
    <dbReference type="NCBI Taxonomy" id="442870"/>
    <lineage>
        <taxon>Bacteria</taxon>
        <taxon>Pseudomonadati</taxon>
        <taxon>Acidobacteriota</taxon>
        <taxon>Holophagae</taxon>
        <taxon>Acanthopleuribacterales</taxon>
        <taxon>Acanthopleuribacteraceae</taxon>
        <taxon>Acanthopleuribacter</taxon>
    </lineage>
</organism>
<evidence type="ECO:0000259" key="3">
    <source>
        <dbReference type="Pfam" id="PF25954"/>
    </source>
</evidence>
<dbReference type="Gene3D" id="2.40.420.20">
    <property type="match status" value="1"/>
</dbReference>
<dbReference type="Gene3D" id="2.40.50.100">
    <property type="match status" value="1"/>
</dbReference>
<proteinExistence type="inferred from homology"/>
<comment type="similarity">
    <text evidence="1">Belongs to the membrane fusion protein (MFP) (TC 8.A.1) family.</text>
</comment>
<name>A0A8J7Q047_9BACT</name>
<evidence type="ECO:0000256" key="2">
    <source>
        <dbReference type="ARBA" id="ARBA00022448"/>
    </source>
</evidence>
<dbReference type="Pfam" id="PF25954">
    <property type="entry name" value="Beta-barrel_RND_2"/>
    <property type="match status" value="1"/>
</dbReference>
<dbReference type="InterPro" id="IPR006143">
    <property type="entry name" value="RND_pump_MFP"/>
</dbReference>
<dbReference type="GO" id="GO:0022857">
    <property type="term" value="F:transmembrane transporter activity"/>
    <property type="evidence" value="ECO:0007669"/>
    <property type="project" value="InterPro"/>
</dbReference>
<keyword evidence="6" id="KW-1185">Reference proteome</keyword>
<dbReference type="AlphaFoldDB" id="A0A8J7Q047"/>
<comment type="caution">
    <text evidence="5">The sequence shown here is derived from an EMBL/GenBank/DDBJ whole genome shotgun (WGS) entry which is preliminary data.</text>
</comment>
<dbReference type="RefSeq" id="WP_207857465.1">
    <property type="nucleotide sequence ID" value="NZ_JAFREP010000004.1"/>
</dbReference>
<dbReference type="Gene3D" id="2.40.30.170">
    <property type="match status" value="1"/>
</dbReference>
<dbReference type="PANTHER" id="PTHR30097:SF4">
    <property type="entry name" value="SLR6042 PROTEIN"/>
    <property type="match status" value="1"/>
</dbReference>
<evidence type="ECO:0000256" key="1">
    <source>
        <dbReference type="ARBA" id="ARBA00009477"/>
    </source>
</evidence>
<dbReference type="EMBL" id="JAFREP010000004">
    <property type="protein sequence ID" value="MBO1317947.1"/>
    <property type="molecule type" value="Genomic_DNA"/>
</dbReference>
<accession>A0A8J7Q047</accession>
<gene>
    <name evidence="5" type="ORF">J3U88_05695</name>
</gene>
<dbReference type="InterPro" id="IPR051909">
    <property type="entry name" value="MFP_Cation_Efflux"/>
</dbReference>
<protein>
    <submittedName>
        <fullName evidence="5">Efflux RND transporter periplasmic adaptor subunit</fullName>
    </submittedName>
</protein>
<feature type="domain" description="CzcB-like C-terminal circularly permuted SH3-like" evidence="4">
    <location>
        <begin position="517"/>
        <end position="572"/>
    </location>
</feature>
<dbReference type="GO" id="GO:0046914">
    <property type="term" value="F:transition metal ion binding"/>
    <property type="evidence" value="ECO:0007669"/>
    <property type="project" value="TreeGrafter"/>
</dbReference>
<dbReference type="GO" id="GO:0015679">
    <property type="term" value="P:plasma membrane copper ion transport"/>
    <property type="evidence" value="ECO:0007669"/>
    <property type="project" value="TreeGrafter"/>
</dbReference>
<evidence type="ECO:0000259" key="4">
    <source>
        <dbReference type="Pfam" id="PF25975"/>
    </source>
</evidence>
<dbReference type="Pfam" id="PF25975">
    <property type="entry name" value="CzcB_C"/>
    <property type="match status" value="1"/>
</dbReference>
<sequence>MFLTVPAAPTPRAATEVRSFGRTLFATTRPITSGCLLLLCFMMTSPAFLTAALLAEPASTAAEAGDWCAEHEVPESKCTLCNPALIPGFQAVNDWCAGHELPESICPMCSHGVPDPPPITADDWCAGHEVPESRCTICHPKLVPGFQAMGDWCAEKRLPESVCPHCNGGPLLGASVAPALSDTDSPTVPAGNDWCAGHMVPESKCTLCNPELIPGFKEAGDWCAEHELPESVCPQCKPPGIDQVPIEQRIVRFLNPEKEQEAGIGFLPIRRGDHDAVLEAPARIEFDANRVAEVRAVVPGLVQAIYISQGDRVEGTDPLFDLVSPEIGEIQAALRAATTKVRVKTQQLKRQQTLAARHIVGAWDVEQAEMALDVARAELAAAQTTLDAVGADAEGVPGYFTVRAPLSGIVVRREAGLGSHADLEHSLAKIVDTSHLWVLCELAERDGRRIRPGALLHFQGDDGQSAQGRITWIAAEVDPVTRTIPVRAEIENPNGSLRAHQFGRARIILPHTRGTWMVPREAVQTIEGRDVVFVRREQGLYQPREVQRLGEGDWVPVRGSLSAGDQVVTTGAVLLLTEMLPGSIGAGCCEVEPLGKTRGGG</sequence>
<dbReference type="FunFam" id="2.40.30.170:FF:000010">
    <property type="entry name" value="Efflux RND transporter periplasmic adaptor subunit"/>
    <property type="match status" value="1"/>
</dbReference>
<dbReference type="InterPro" id="IPR058792">
    <property type="entry name" value="Beta-barrel_RND_2"/>
</dbReference>